<sequence>MHPGPEFSVSDVYRGWGEGLLACGAQVVTYDLARRLTFYDAARIDGQPVADAEGAVRLAAEGLLAKAWRTRPDVALVVHGAYVPVDVLDALRAGGVRVVLLHTESPYEDDRQLARAGHADLNVVNDPTHLGAFQAVAPSYFQPHAYRPAVHRPGTPVPELAADVTFVGTGFPDRIALLEAVDWSGVTLTLAGQWAGLAEGSPLRERVVHDLDECCPPQLTAALYASAGMSLNAYRREATRPDLVAGWAMGPREVELAAAGVFFAREPRPEGDELLPMLPTFTTPAELADVIAWSMAHPDLRQDAAAQARAVVADRTFHRSADRLLREIQKEN</sequence>
<dbReference type="SUPFAM" id="SSF53756">
    <property type="entry name" value="UDP-Glycosyltransferase/glycogen phosphorylase"/>
    <property type="match status" value="1"/>
</dbReference>
<proteinExistence type="predicted"/>
<reference evidence="3" key="1">
    <citation type="submission" date="2016-10" db="EMBL/GenBank/DDBJ databases">
        <authorList>
            <person name="Varghese N."/>
            <person name="Submissions S."/>
        </authorList>
    </citation>
    <scope>NUCLEOTIDE SEQUENCE [LARGE SCALE GENOMIC DNA]</scope>
    <source>
        <strain evidence="3">DSM 44526</strain>
    </source>
</reference>
<dbReference type="EMBL" id="FNCF01000007">
    <property type="protein sequence ID" value="SDG95182.1"/>
    <property type="molecule type" value="Genomic_DNA"/>
</dbReference>
<evidence type="ECO:0000259" key="1">
    <source>
        <dbReference type="Pfam" id="PF13524"/>
    </source>
</evidence>
<organism evidence="2 3">
    <name type="scientific">Klenkia brasiliensis</name>
    <dbReference type="NCBI Taxonomy" id="333142"/>
    <lineage>
        <taxon>Bacteria</taxon>
        <taxon>Bacillati</taxon>
        <taxon>Actinomycetota</taxon>
        <taxon>Actinomycetes</taxon>
        <taxon>Geodermatophilales</taxon>
        <taxon>Geodermatophilaceae</taxon>
        <taxon>Klenkia</taxon>
    </lineage>
</organism>
<feature type="domain" description="Spore protein YkvP/CgeB glycosyl transferase-like" evidence="1">
    <location>
        <begin position="177"/>
        <end position="325"/>
    </location>
</feature>
<name>A0A1G7YF49_9ACTN</name>
<dbReference type="AlphaFoldDB" id="A0A1G7YF49"/>
<evidence type="ECO:0000313" key="2">
    <source>
        <dbReference type="EMBL" id="SDG95182.1"/>
    </source>
</evidence>
<accession>A0A1G7YF49</accession>
<protein>
    <submittedName>
        <fullName evidence="2">Spore maturation protein CgeB</fullName>
    </submittedName>
</protein>
<dbReference type="InterPro" id="IPR055259">
    <property type="entry name" value="YkvP/CgeB_Glyco_trans-like"/>
</dbReference>
<evidence type="ECO:0000313" key="3">
    <source>
        <dbReference type="Proteomes" id="UP000198863"/>
    </source>
</evidence>
<dbReference type="Proteomes" id="UP000198863">
    <property type="component" value="Unassembled WGS sequence"/>
</dbReference>
<dbReference type="Pfam" id="PF13524">
    <property type="entry name" value="Glyco_trans_1_2"/>
    <property type="match status" value="1"/>
</dbReference>
<keyword evidence="3" id="KW-1185">Reference proteome</keyword>
<gene>
    <name evidence="2" type="ORF">SAMN05660324_3937</name>
</gene>